<proteinExistence type="predicted"/>
<dbReference type="PANTHER" id="PTHR35004">
    <property type="entry name" value="TRANSPOSASE RV3428C-RELATED"/>
    <property type="match status" value="1"/>
</dbReference>
<evidence type="ECO:0000313" key="2">
    <source>
        <dbReference type="EMBL" id="OWZ83262.1"/>
    </source>
</evidence>
<name>A0A226BWV5_9FIRM</name>
<dbReference type="PROSITE" id="PS50994">
    <property type="entry name" value="INTEGRASE"/>
    <property type="match status" value="1"/>
</dbReference>
<protein>
    <recommendedName>
        <fullName evidence="1">Integrase catalytic domain-containing protein</fullName>
    </recommendedName>
</protein>
<dbReference type="InterPro" id="IPR001584">
    <property type="entry name" value="Integrase_cat-core"/>
</dbReference>
<evidence type="ECO:0000259" key="1">
    <source>
        <dbReference type="PROSITE" id="PS50994"/>
    </source>
</evidence>
<gene>
    <name evidence="2" type="ORF">CDO51_09375</name>
</gene>
<dbReference type="AlphaFoldDB" id="A0A226BWV5"/>
<sequence length="144" mass="16825">MIRKKYRKSYIKQSYSPGQVCEFDWGDVKLTIDGKPITLQLAVFTSALGNYRYAVLFYNQKTESFLQAHAVFFEHLIGSYHQLVYDNTRVAVKKFVGLSEKEPTESLLKLSLYYGFDFRFCNAKSGWEKGHVERSVEYCQKKSF</sequence>
<dbReference type="EMBL" id="NIQC01000022">
    <property type="protein sequence ID" value="OWZ83262.1"/>
    <property type="molecule type" value="Genomic_DNA"/>
</dbReference>
<evidence type="ECO:0000313" key="3">
    <source>
        <dbReference type="Proteomes" id="UP000214588"/>
    </source>
</evidence>
<dbReference type="PANTHER" id="PTHR35004:SF7">
    <property type="entry name" value="INTEGRASE PROTEIN"/>
    <property type="match status" value="1"/>
</dbReference>
<organism evidence="2 3">
    <name type="scientific">Natranaerobius trueperi</name>
    <dbReference type="NCBI Taxonomy" id="759412"/>
    <lineage>
        <taxon>Bacteria</taxon>
        <taxon>Bacillati</taxon>
        <taxon>Bacillota</taxon>
        <taxon>Clostridia</taxon>
        <taxon>Natranaerobiales</taxon>
        <taxon>Natranaerobiaceae</taxon>
        <taxon>Natranaerobius</taxon>
    </lineage>
</organism>
<reference evidence="2 3" key="1">
    <citation type="submission" date="2017-06" db="EMBL/GenBank/DDBJ databases">
        <title>Draft Genome Sequence of Natranaerobius trueperi halophilic, alkalithermophilic bacteria from soda lakes.</title>
        <authorList>
            <person name="Zhao B."/>
        </authorList>
    </citation>
    <scope>NUCLEOTIDE SEQUENCE [LARGE SCALE GENOMIC DNA]</scope>
    <source>
        <strain evidence="2 3">DSM 18760</strain>
    </source>
</reference>
<keyword evidence="3" id="KW-1185">Reference proteome</keyword>
<feature type="domain" description="Integrase catalytic" evidence="1">
    <location>
        <begin position="13"/>
        <end position="144"/>
    </location>
</feature>
<accession>A0A226BWV5</accession>
<dbReference type="GO" id="GO:0015074">
    <property type="term" value="P:DNA integration"/>
    <property type="evidence" value="ECO:0007669"/>
    <property type="project" value="InterPro"/>
</dbReference>
<dbReference type="OrthoDB" id="3193769at2"/>
<comment type="caution">
    <text evidence="2">The sequence shown here is derived from an EMBL/GenBank/DDBJ whole genome shotgun (WGS) entry which is preliminary data.</text>
</comment>
<dbReference type="Proteomes" id="UP000214588">
    <property type="component" value="Unassembled WGS sequence"/>
</dbReference>